<name>A0AAD1Y449_EUPCR</name>
<protein>
    <submittedName>
        <fullName evidence="3">Uncharacterized protein</fullName>
    </submittedName>
</protein>
<feature type="compositionally biased region" description="Polar residues" evidence="2">
    <location>
        <begin position="1"/>
        <end position="23"/>
    </location>
</feature>
<comment type="caution">
    <text evidence="3">The sequence shown here is derived from an EMBL/GenBank/DDBJ whole genome shotgun (WGS) entry which is preliminary data.</text>
</comment>
<dbReference type="AlphaFoldDB" id="A0AAD1Y449"/>
<dbReference type="PANTHER" id="PTHR40515">
    <property type="entry name" value="CILIA- AND FLAGELLA-ASSOCIATED PROTEIN 157"/>
    <property type="match status" value="1"/>
</dbReference>
<dbReference type="PANTHER" id="PTHR40515:SF1">
    <property type="entry name" value="CILIA- AND FLAGELLA-ASSOCIATED PROTEIN 157"/>
    <property type="match status" value="1"/>
</dbReference>
<feature type="coiled-coil region" evidence="1">
    <location>
        <begin position="95"/>
        <end position="163"/>
    </location>
</feature>
<dbReference type="EMBL" id="CAMPGE010024696">
    <property type="protein sequence ID" value="CAI2382517.1"/>
    <property type="molecule type" value="Genomic_DNA"/>
</dbReference>
<organism evidence="3 4">
    <name type="scientific">Euplotes crassus</name>
    <dbReference type="NCBI Taxonomy" id="5936"/>
    <lineage>
        <taxon>Eukaryota</taxon>
        <taxon>Sar</taxon>
        <taxon>Alveolata</taxon>
        <taxon>Ciliophora</taxon>
        <taxon>Intramacronucleata</taxon>
        <taxon>Spirotrichea</taxon>
        <taxon>Hypotrichia</taxon>
        <taxon>Euplotida</taxon>
        <taxon>Euplotidae</taxon>
        <taxon>Moneuplotes</taxon>
    </lineage>
</organism>
<keyword evidence="1" id="KW-0175">Coiled coil</keyword>
<keyword evidence="4" id="KW-1185">Reference proteome</keyword>
<evidence type="ECO:0000313" key="3">
    <source>
        <dbReference type="EMBL" id="CAI2382517.1"/>
    </source>
</evidence>
<gene>
    <name evidence="3" type="ORF">ECRASSUSDP1_LOCUS23991</name>
</gene>
<evidence type="ECO:0000313" key="4">
    <source>
        <dbReference type="Proteomes" id="UP001295684"/>
    </source>
</evidence>
<sequence length="168" mass="19629">MESNSIPAKGTESGSSLNQSTKFPSPPKHKKDFYLDTGTFITEEGKKDETDRLKVMSGFPNANYINETYSEITEVLGTLNQRVKTVVDSNQDVFIAAYKDSMNKMNSELKDIKHRMSSDKMKEKQEQKLKLVEKERDWFRDEALRLNRKCKKLEEEIKRIKSYYNSRK</sequence>
<dbReference type="Proteomes" id="UP001295684">
    <property type="component" value="Unassembled WGS sequence"/>
</dbReference>
<feature type="region of interest" description="Disordered" evidence="2">
    <location>
        <begin position="1"/>
        <end position="31"/>
    </location>
</feature>
<evidence type="ECO:0000256" key="1">
    <source>
        <dbReference type="SAM" id="Coils"/>
    </source>
</evidence>
<evidence type="ECO:0000256" key="2">
    <source>
        <dbReference type="SAM" id="MobiDB-lite"/>
    </source>
</evidence>
<reference evidence="3" key="1">
    <citation type="submission" date="2023-07" db="EMBL/GenBank/DDBJ databases">
        <authorList>
            <consortium name="AG Swart"/>
            <person name="Singh M."/>
            <person name="Singh A."/>
            <person name="Seah K."/>
            <person name="Emmerich C."/>
        </authorList>
    </citation>
    <scope>NUCLEOTIDE SEQUENCE</scope>
    <source>
        <strain evidence="3">DP1</strain>
    </source>
</reference>
<proteinExistence type="predicted"/>
<accession>A0AAD1Y449</accession>